<feature type="region of interest" description="Disordered" evidence="1">
    <location>
        <begin position="367"/>
        <end position="391"/>
    </location>
</feature>
<dbReference type="OrthoDB" id="6256565at2759"/>
<feature type="compositionally biased region" description="Polar residues" evidence="1">
    <location>
        <begin position="367"/>
        <end position="380"/>
    </location>
</feature>
<feature type="compositionally biased region" description="Basic and acidic residues" evidence="1">
    <location>
        <begin position="474"/>
        <end position="486"/>
    </location>
</feature>
<evidence type="ECO:0000256" key="1">
    <source>
        <dbReference type="SAM" id="MobiDB-lite"/>
    </source>
</evidence>
<proteinExistence type="predicted"/>
<feature type="compositionally biased region" description="Basic and acidic residues" evidence="1">
    <location>
        <begin position="426"/>
        <end position="442"/>
    </location>
</feature>
<name>A0A8S9Z072_9TREM</name>
<sequence>MHIEANYGHRWSNGRRPDNSGNFQNDTVVRPSRWNSTSVRAKSRRQTITQSQSSQTHTPKGSAEYTQSPVKHYSSAYSSMHNFSGVNPITSTRSMDREVLYDGPRRTKSANLNGSVTTSPHSCVSKHSKFFVDHEWTMNDSSQGHGGPKPLSPHIVNKLQEKFDKRVLRHCMSINNSSGSGNTSNKVCKYQLIAAFLVNGGAVEAWHIYAPMPVDMGRPQEETVGTRTLELTQRRLRLLQRYYSGARQYVILYVNSSFAEHYLPMGLATDPRANSLEVHGKSIPHRASTHSELAREGHGVVSRMFSSIPFHSRACKSDENMAHETMRESTQTHRCTTITSPHRWRRMLRRDLSLPQLQSEKVPHFTPSSFAFSQTPTSIETKPPISLSHTQSRQTFMQRLLVHFWSKYGRPKDSKSVSLSRSSGKIHNDTKADVEEPHEKDSTSSGLINFSSTTGSSTSDNHLTYAEQVEDELEEHRGVERLHEPTKGSTAQTANIQEADVCASIRSEVWLPKTR</sequence>
<feature type="region of interest" description="Disordered" evidence="1">
    <location>
        <begin position="410"/>
        <end position="492"/>
    </location>
</feature>
<dbReference type="AlphaFoldDB" id="A0A8S9Z072"/>
<reference evidence="2" key="1">
    <citation type="submission" date="2019-07" db="EMBL/GenBank/DDBJ databases">
        <title>Annotation for the trematode Paragonimus miyazaki's.</title>
        <authorList>
            <person name="Choi Y.-J."/>
        </authorList>
    </citation>
    <scope>NUCLEOTIDE SEQUENCE</scope>
    <source>
        <strain evidence="2">Japan</strain>
    </source>
</reference>
<feature type="region of interest" description="Disordered" evidence="1">
    <location>
        <begin position="1"/>
        <end position="69"/>
    </location>
</feature>
<comment type="caution">
    <text evidence="2">The sequence shown here is derived from an EMBL/GenBank/DDBJ whole genome shotgun (WGS) entry which is preliminary data.</text>
</comment>
<feature type="compositionally biased region" description="Polar residues" evidence="1">
    <location>
        <begin position="443"/>
        <end position="462"/>
    </location>
</feature>
<gene>
    <name evidence="2" type="ORF">EG68_01944</name>
</gene>
<feature type="compositionally biased region" description="Low complexity" evidence="1">
    <location>
        <begin position="46"/>
        <end position="58"/>
    </location>
</feature>
<accession>A0A8S9Z072</accession>
<organism evidence="2 3">
    <name type="scientific">Paragonimus skrjabini miyazakii</name>
    <dbReference type="NCBI Taxonomy" id="59628"/>
    <lineage>
        <taxon>Eukaryota</taxon>
        <taxon>Metazoa</taxon>
        <taxon>Spiralia</taxon>
        <taxon>Lophotrochozoa</taxon>
        <taxon>Platyhelminthes</taxon>
        <taxon>Trematoda</taxon>
        <taxon>Digenea</taxon>
        <taxon>Plagiorchiida</taxon>
        <taxon>Troglotremata</taxon>
        <taxon>Troglotrematidae</taxon>
        <taxon>Paragonimus</taxon>
    </lineage>
</organism>
<dbReference type="EMBL" id="JTDE01000606">
    <property type="protein sequence ID" value="KAF7260795.1"/>
    <property type="molecule type" value="Genomic_DNA"/>
</dbReference>
<protein>
    <submittedName>
        <fullName evidence="2">Uncharacterized protein</fullName>
    </submittedName>
</protein>
<feature type="compositionally biased region" description="Polar residues" evidence="1">
    <location>
        <begin position="19"/>
        <end position="40"/>
    </location>
</feature>
<evidence type="ECO:0000313" key="3">
    <source>
        <dbReference type="Proteomes" id="UP000822476"/>
    </source>
</evidence>
<keyword evidence="3" id="KW-1185">Reference proteome</keyword>
<dbReference type="Proteomes" id="UP000822476">
    <property type="component" value="Unassembled WGS sequence"/>
</dbReference>
<evidence type="ECO:0000313" key="2">
    <source>
        <dbReference type="EMBL" id="KAF7260795.1"/>
    </source>
</evidence>